<evidence type="ECO:0000259" key="1">
    <source>
        <dbReference type="Pfam" id="PF01927"/>
    </source>
</evidence>
<feature type="domain" description="Mut7-C RNAse" evidence="1">
    <location>
        <begin position="6"/>
        <end position="145"/>
    </location>
</feature>
<dbReference type="PANTHER" id="PTHR39081">
    <property type="entry name" value="MUT7-C DOMAIN-CONTAINING PROTEIN"/>
    <property type="match status" value="1"/>
</dbReference>
<dbReference type="EMBL" id="RJVA01000012">
    <property type="protein sequence ID" value="ROQ92273.1"/>
    <property type="molecule type" value="Genomic_DNA"/>
</dbReference>
<dbReference type="RefSeq" id="WP_123290437.1">
    <property type="nucleotide sequence ID" value="NZ_RJVA01000012.1"/>
</dbReference>
<evidence type="ECO:0000313" key="2">
    <source>
        <dbReference type="EMBL" id="ROQ92273.1"/>
    </source>
</evidence>
<dbReference type="Pfam" id="PF01927">
    <property type="entry name" value="Mut7-C"/>
    <property type="match status" value="1"/>
</dbReference>
<reference evidence="2 3" key="1">
    <citation type="submission" date="2018-11" db="EMBL/GenBank/DDBJ databases">
        <title>Genomic Encyclopedia of Type Strains, Phase IV (KMG-IV): sequencing the most valuable type-strain genomes for metagenomic binning, comparative biology and taxonomic classification.</title>
        <authorList>
            <person name="Goeker M."/>
        </authorList>
    </citation>
    <scope>NUCLEOTIDE SEQUENCE [LARGE SCALE GENOMIC DNA]</scope>
    <source>
        <strain evidence="2 3">DSM 22027</strain>
    </source>
</reference>
<keyword evidence="3" id="KW-1185">Reference proteome</keyword>
<dbReference type="InterPro" id="IPR002782">
    <property type="entry name" value="Mut7-C_RNAse_dom"/>
</dbReference>
<dbReference type="OrthoDB" id="9797655at2"/>
<sequence>METRARFFVDRMLGKVAKYLRILGYDACYGSIETTSQVQALRKEGYIVITGNTRWRHVPGVFYCEATRWHEQCQKLVNAGLVRLEEIDPFSRCLRCNRALEDVAREEVAGRVPEFVYATAPSFSRCPVCGRVYWPGSHLDKMTENFQQIMGWNLEDAGKRRKA</sequence>
<organism evidence="2 3">
    <name type="scientific">Desulfosoma caldarium</name>
    <dbReference type="NCBI Taxonomy" id="610254"/>
    <lineage>
        <taxon>Bacteria</taxon>
        <taxon>Pseudomonadati</taxon>
        <taxon>Thermodesulfobacteriota</taxon>
        <taxon>Syntrophobacteria</taxon>
        <taxon>Syntrophobacterales</taxon>
        <taxon>Syntrophobacteraceae</taxon>
        <taxon>Desulfosoma</taxon>
    </lineage>
</organism>
<gene>
    <name evidence="2" type="ORF">EDC27_1976</name>
</gene>
<proteinExistence type="predicted"/>
<dbReference type="PANTHER" id="PTHR39081:SF1">
    <property type="entry name" value="MUT7-C RNASE DOMAIN-CONTAINING PROTEIN"/>
    <property type="match status" value="1"/>
</dbReference>
<evidence type="ECO:0000313" key="3">
    <source>
        <dbReference type="Proteomes" id="UP000276223"/>
    </source>
</evidence>
<dbReference type="AlphaFoldDB" id="A0A3N1UQC1"/>
<accession>A0A3N1UQC1</accession>
<name>A0A3N1UQC1_9BACT</name>
<comment type="caution">
    <text evidence="2">The sequence shown here is derived from an EMBL/GenBank/DDBJ whole genome shotgun (WGS) entry which is preliminary data.</text>
</comment>
<protein>
    <recommendedName>
        <fullName evidence="1">Mut7-C RNAse domain-containing protein</fullName>
    </recommendedName>
</protein>
<dbReference type="Proteomes" id="UP000276223">
    <property type="component" value="Unassembled WGS sequence"/>
</dbReference>